<feature type="region of interest" description="Disordered" evidence="1">
    <location>
        <begin position="1"/>
        <end position="26"/>
    </location>
</feature>
<feature type="compositionally biased region" description="Polar residues" evidence="1">
    <location>
        <begin position="1"/>
        <end position="23"/>
    </location>
</feature>
<comment type="caution">
    <text evidence="2">The sequence shown here is derived from an EMBL/GenBank/DDBJ whole genome shotgun (WGS) entry which is preliminary data.</text>
</comment>
<gene>
    <name evidence="2" type="ORF">F2Q69_00042172</name>
</gene>
<evidence type="ECO:0000313" key="3">
    <source>
        <dbReference type="Proteomes" id="UP000712600"/>
    </source>
</evidence>
<proteinExistence type="predicted"/>
<organism evidence="2 3">
    <name type="scientific">Brassica cretica</name>
    <name type="common">Mustard</name>
    <dbReference type="NCBI Taxonomy" id="69181"/>
    <lineage>
        <taxon>Eukaryota</taxon>
        <taxon>Viridiplantae</taxon>
        <taxon>Streptophyta</taxon>
        <taxon>Embryophyta</taxon>
        <taxon>Tracheophyta</taxon>
        <taxon>Spermatophyta</taxon>
        <taxon>Magnoliopsida</taxon>
        <taxon>eudicotyledons</taxon>
        <taxon>Gunneridae</taxon>
        <taxon>Pentapetalae</taxon>
        <taxon>rosids</taxon>
        <taxon>malvids</taxon>
        <taxon>Brassicales</taxon>
        <taxon>Brassicaceae</taxon>
        <taxon>Brassiceae</taxon>
        <taxon>Brassica</taxon>
    </lineage>
</organism>
<name>A0A8S9NDE7_BRACR</name>
<dbReference type="AlphaFoldDB" id="A0A8S9NDE7"/>
<protein>
    <submittedName>
        <fullName evidence="2">Uncharacterized protein</fullName>
    </submittedName>
</protein>
<evidence type="ECO:0000256" key="1">
    <source>
        <dbReference type="SAM" id="MobiDB-lite"/>
    </source>
</evidence>
<dbReference type="EMBL" id="QGKX02001621">
    <property type="protein sequence ID" value="KAF3501705.1"/>
    <property type="molecule type" value="Genomic_DNA"/>
</dbReference>
<dbReference type="Proteomes" id="UP000712600">
    <property type="component" value="Unassembled WGS sequence"/>
</dbReference>
<sequence length="100" mass="11139">MYPNRPSTSSSMAIGPCTSQARSIRSDRARTRLGRYVAAEHTHGSVSTKRMITYTARFLHSDRAQAKARSLRSDRAGKRLGRYVATEHAHSLEFCVSGIQ</sequence>
<evidence type="ECO:0000313" key="2">
    <source>
        <dbReference type="EMBL" id="KAF3501705.1"/>
    </source>
</evidence>
<reference evidence="2" key="1">
    <citation type="submission" date="2019-12" db="EMBL/GenBank/DDBJ databases">
        <title>Genome sequencing and annotation of Brassica cretica.</title>
        <authorList>
            <person name="Studholme D.J."/>
            <person name="Sarris P."/>
        </authorList>
    </citation>
    <scope>NUCLEOTIDE SEQUENCE</scope>
    <source>
        <strain evidence="2">PFS-109/04</strain>
        <tissue evidence="2">Leaf</tissue>
    </source>
</reference>
<accession>A0A8S9NDE7</accession>